<dbReference type="InterPro" id="IPR001258">
    <property type="entry name" value="NHL_repeat"/>
</dbReference>
<evidence type="ECO:0000256" key="2">
    <source>
        <dbReference type="PROSITE-ProRule" id="PRU00504"/>
    </source>
</evidence>
<sequence>MNDVGVCAFLWTFCSQLVPCGSSQECFHPDYICVHHSRCSEHPICYPLSMTEQNICPSLINGKVINETTTMVPIDTTTMKLDTTTRGVKFNKWKQNAVTIVGTNEDKQNHLYSPHGIFLDKDQNLFFADAENHRIIQWKPNENQRKIVAGGNGKGKGIDQLNYPTDVIVDEENNSLIIADFGNNRITQWSLSQNQQEILIENMNYWSLTKDTYGYLYVSNWGNNEVRRWKIGEIKGKEGQLVAGGNGQGNQLNQFNGPTYIFVDKQQSIYISDSKNHRVMKWKKDAQEGIVVAGGNGQESQLNEPKGIIVDDFDRVYVVDEGNHRIMRWIEGEGEIIVGGNGKGTHSNQLNRPTGLTFDLHGNLHVVDWGNHRIQRFDLISEEKTV</sequence>
<dbReference type="InterPro" id="IPR050952">
    <property type="entry name" value="TRIM-NHL_E3_ligases"/>
</dbReference>
<feature type="repeat" description="NHL" evidence="2">
    <location>
        <begin position="343"/>
        <end position="380"/>
    </location>
</feature>
<dbReference type="InterPro" id="IPR011042">
    <property type="entry name" value="6-blade_b-propeller_TolB-like"/>
</dbReference>
<dbReference type="Proteomes" id="UP000663852">
    <property type="component" value="Unassembled WGS sequence"/>
</dbReference>
<dbReference type="Pfam" id="PF01436">
    <property type="entry name" value="NHL"/>
    <property type="match status" value="1"/>
</dbReference>
<dbReference type="AlphaFoldDB" id="A0A816EMC9"/>
<dbReference type="PANTHER" id="PTHR24104:SF25">
    <property type="entry name" value="PROTEIN LIN-41"/>
    <property type="match status" value="1"/>
</dbReference>
<feature type="repeat" description="NHL" evidence="2">
    <location>
        <begin position="154"/>
        <end position="192"/>
    </location>
</feature>
<evidence type="ECO:0000256" key="3">
    <source>
        <dbReference type="SAM" id="SignalP"/>
    </source>
</evidence>
<keyword evidence="6" id="KW-1185">Reference proteome</keyword>
<dbReference type="SUPFAM" id="SSF63825">
    <property type="entry name" value="YWTD domain"/>
    <property type="match status" value="1"/>
</dbReference>
<reference evidence="5" key="1">
    <citation type="submission" date="2021-02" db="EMBL/GenBank/DDBJ databases">
        <authorList>
            <person name="Nowell W R."/>
        </authorList>
    </citation>
    <scope>NUCLEOTIDE SEQUENCE</scope>
</reference>
<evidence type="ECO:0000256" key="1">
    <source>
        <dbReference type="ARBA" id="ARBA00022737"/>
    </source>
</evidence>
<dbReference type="PANTHER" id="PTHR24104">
    <property type="entry name" value="E3 UBIQUITIN-PROTEIN LIGASE NHLRC1-RELATED"/>
    <property type="match status" value="1"/>
</dbReference>
<comment type="caution">
    <text evidence="5">The sequence shown here is derived from an EMBL/GenBank/DDBJ whole genome shotgun (WGS) entry which is preliminary data.</text>
</comment>
<organism evidence="5 6">
    <name type="scientific">Adineta ricciae</name>
    <name type="common">Rotifer</name>
    <dbReference type="NCBI Taxonomy" id="249248"/>
    <lineage>
        <taxon>Eukaryota</taxon>
        <taxon>Metazoa</taxon>
        <taxon>Spiralia</taxon>
        <taxon>Gnathifera</taxon>
        <taxon>Rotifera</taxon>
        <taxon>Eurotatoria</taxon>
        <taxon>Bdelloidea</taxon>
        <taxon>Adinetida</taxon>
        <taxon>Adinetidae</taxon>
        <taxon>Adineta</taxon>
    </lineage>
</organism>
<dbReference type="Gene3D" id="2.120.10.30">
    <property type="entry name" value="TolB, C-terminal domain"/>
    <property type="match status" value="3"/>
</dbReference>
<dbReference type="Proteomes" id="UP000663828">
    <property type="component" value="Unassembled WGS sequence"/>
</dbReference>
<evidence type="ECO:0000313" key="5">
    <source>
        <dbReference type="EMBL" id="CAF1648260.1"/>
    </source>
</evidence>
<gene>
    <name evidence="4" type="ORF">EDS130_LOCUS34828</name>
    <name evidence="5" type="ORF">XAT740_LOCUS54495</name>
</gene>
<protein>
    <submittedName>
        <fullName evidence="5">Uncharacterized protein</fullName>
    </submittedName>
</protein>
<keyword evidence="1" id="KW-0677">Repeat</keyword>
<keyword evidence="3" id="KW-0732">Signal</keyword>
<dbReference type="CDD" id="cd05819">
    <property type="entry name" value="NHL"/>
    <property type="match status" value="1"/>
</dbReference>
<accession>A0A816EMC9</accession>
<name>A0A816EMC9_ADIRI</name>
<dbReference type="GO" id="GO:0008270">
    <property type="term" value="F:zinc ion binding"/>
    <property type="evidence" value="ECO:0007669"/>
    <property type="project" value="UniProtKB-KW"/>
</dbReference>
<proteinExistence type="predicted"/>
<evidence type="ECO:0000313" key="6">
    <source>
        <dbReference type="Proteomes" id="UP000663828"/>
    </source>
</evidence>
<feature type="signal peptide" evidence="3">
    <location>
        <begin position="1"/>
        <end position="23"/>
    </location>
</feature>
<dbReference type="OrthoDB" id="273823at2759"/>
<dbReference type="EMBL" id="CAJNOJ010000297">
    <property type="protein sequence ID" value="CAF1379255.1"/>
    <property type="molecule type" value="Genomic_DNA"/>
</dbReference>
<feature type="chain" id="PRO_5036229944" evidence="3">
    <location>
        <begin position="24"/>
        <end position="386"/>
    </location>
</feature>
<dbReference type="PROSITE" id="PS51125">
    <property type="entry name" value="NHL"/>
    <property type="match status" value="2"/>
</dbReference>
<dbReference type="EMBL" id="CAJNOR010009795">
    <property type="protein sequence ID" value="CAF1648260.1"/>
    <property type="molecule type" value="Genomic_DNA"/>
</dbReference>
<evidence type="ECO:0000313" key="4">
    <source>
        <dbReference type="EMBL" id="CAF1379255.1"/>
    </source>
</evidence>